<reference evidence="3 4" key="2">
    <citation type="submission" date="2019-02" db="EMBL/GenBank/DDBJ databases">
        <title>'Lichenibacterium ramalinii' gen. nov. sp. nov., 'Lichenibacterium minor' gen. nov. sp. nov.</title>
        <authorList>
            <person name="Pankratov T."/>
        </authorList>
    </citation>
    <scope>NUCLEOTIDE SEQUENCE [LARGE SCALE GENOMIC DNA]</scope>
    <source>
        <strain evidence="3 4">RmlP026</strain>
    </source>
</reference>
<feature type="domain" description="Transposase IS66 C-terminal" evidence="2">
    <location>
        <begin position="216"/>
        <end position="253"/>
    </location>
</feature>
<dbReference type="InterPro" id="IPR004291">
    <property type="entry name" value="Transposase_IS66_central"/>
</dbReference>
<comment type="caution">
    <text evidence="3">The sequence shown here is derived from an EMBL/GenBank/DDBJ whole genome shotgun (WGS) entry which is preliminary data.</text>
</comment>
<dbReference type="OrthoDB" id="9800877at2"/>
<dbReference type="Pfam" id="PF03050">
    <property type="entry name" value="DDE_Tnp_IS66"/>
    <property type="match status" value="1"/>
</dbReference>
<protein>
    <submittedName>
        <fullName evidence="3">IS66 family transposase</fullName>
    </submittedName>
</protein>
<evidence type="ECO:0000259" key="2">
    <source>
        <dbReference type="Pfam" id="PF13817"/>
    </source>
</evidence>
<dbReference type="PANTHER" id="PTHR33678">
    <property type="entry name" value="BLL1576 PROTEIN"/>
    <property type="match status" value="1"/>
</dbReference>
<dbReference type="InterPro" id="IPR039552">
    <property type="entry name" value="IS66_C"/>
</dbReference>
<evidence type="ECO:0000259" key="1">
    <source>
        <dbReference type="Pfam" id="PF03050"/>
    </source>
</evidence>
<keyword evidence="4" id="KW-1185">Reference proteome</keyword>
<dbReference type="Proteomes" id="UP000290759">
    <property type="component" value="Unassembled WGS sequence"/>
</dbReference>
<feature type="domain" description="Transposase IS66 central" evidence="1">
    <location>
        <begin position="2"/>
        <end position="209"/>
    </location>
</feature>
<dbReference type="AlphaFoldDB" id="A0A4Q2U1N7"/>
<dbReference type="InterPro" id="IPR052344">
    <property type="entry name" value="Transposase-related"/>
</dbReference>
<dbReference type="Pfam" id="PF13817">
    <property type="entry name" value="DDE_Tnp_IS66_C"/>
    <property type="match status" value="1"/>
</dbReference>
<name>A0A4Q2U1N7_9HYPH</name>
<reference evidence="3 4" key="1">
    <citation type="submission" date="2018-12" db="EMBL/GenBank/DDBJ databases">
        <authorList>
            <person name="Grouzdev D.S."/>
            <person name="Krutkina M.S."/>
        </authorList>
    </citation>
    <scope>NUCLEOTIDE SEQUENCE [LARGE SCALE GENOMIC DNA]</scope>
    <source>
        <strain evidence="3 4">RmlP026</strain>
    </source>
</reference>
<evidence type="ECO:0000313" key="3">
    <source>
        <dbReference type="EMBL" id="RYC28731.1"/>
    </source>
</evidence>
<gene>
    <name evidence="3" type="ORF">D3273_27770</name>
</gene>
<proteinExistence type="predicted"/>
<dbReference type="NCBIfam" id="NF033517">
    <property type="entry name" value="transpos_IS66"/>
    <property type="match status" value="1"/>
</dbReference>
<dbReference type="EMBL" id="QYBB01000150">
    <property type="protein sequence ID" value="RYC28731.1"/>
    <property type="molecule type" value="Genomic_DNA"/>
</dbReference>
<accession>A0A4Q2U1N7</accession>
<organism evidence="3 4">
    <name type="scientific">Lichenibacterium minor</name>
    <dbReference type="NCBI Taxonomy" id="2316528"/>
    <lineage>
        <taxon>Bacteria</taxon>
        <taxon>Pseudomonadati</taxon>
        <taxon>Pseudomonadota</taxon>
        <taxon>Alphaproteobacteria</taxon>
        <taxon>Hyphomicrobiales</taxon>
        <taxon>Lichenihabitantaceae</taxon>
        <taxon>Lichenibacterium</taxon>
    </lineage>
</organism>
<dbReference type="PANTHER" id="PTHR33678:SF1">
    <property type="entry name" value="BLL1576 PROTEIN"/>
    <property type="match status" value="1"/>
</dbReference>
<evidence type="ECO:0000313" key="4">
    <source>
        <dbReference type="Proteomes" id="UP000290759"/>
    </source>
</evidence>
<sequence>MRDDRPFGGGDPPAAVFHFSPDRRGEHPQAHLANWTGVLQADAYGGYGRLYGGERKPAPIIEAACWAHARRKFFELADIEGAARQRAQKKVAVIAPLALEAVRRMDELFAIEREANGRSASERLAVRSLRSAPIVAALEDWMRAERVRLPGAAPVAKAMNYMLDRWPSFAHLLDDGRVCMTNNAAERALRGLALGRKAWLFAGSNRGGQRAAFFNSLIVTAKLNDVDPQAWLADVLGRIASHPAQRLAELLPWNWQPIPAASPSFDAAA</sequence>